<dbReference type="GO" id="GO:0005524">
    <property type="term" value="F:ATP binding"/>
    <property type="evidence" value="ECO:0007669"/>
    <property type="project" value="UniProtKB-KW"/>
</dbReference>
<dbReference type="Gene3D" id="3.30.200.20">
    <property type="entry name" value="Phosphorylase Kinase, domain 1"/>
    <property type="match status" value="1"/>
</dbReference>
<name>A0A517Y7G2_9BACT</name>
<evidence type="ECO:0000313" key="11">
    <source>
        <dbReference type="Proteomes" id="UP000315017"/>
    </source>
</evidence>
<dbReference type="PANTHER" id="PTHR48012:SF10">
    <property type="entry name" value="FI20177P1"/>
    <property type="match status" value="1"/>
</dbReference>
<comment type="similarity">
    <text evidence="1">Belongs to the protein kinase superfamily. STE Ser/Thr protein kinase family. STE20 subfamily.</text>
</comment>
<dbReference type="PROSITE" id="PS00109">
    <property type="entry name" value="PROTEIN_KINASE_TYR"/>
    <property type="match status" value="1"/>
</dbReference>
<evidence type="ECO:0000256" key="5">
    <source>
        <dbReference type="ARBA" id="ARBA00022777"/>
    </source>
</evidence>
<dbReference type="Pfam" id="PF00069">
    <property type="entry name" value="Pkinase"/>
    <property type="match status" value="1"/>
</dbReference>
<dbReference type="Gene3D" id="1.10.510.10">
    <property type="entry name" value="Transferase(Phosphotransferase) domain 1"/>
    <property type="match status" value="1"/>
</dbReference>
<gene>
    <name evidence="10" type="primary">spk1_1</name>
    <name evidence="10" type="ORF">ETAA8_11990</name>
</gene>
<protein>
    <submittedName>
        <fullName evidence="10">Serine/threonine-protein kinase PK-1</fullName>
        <ecNumber evidence="10">2.7.11.1</ecNumber>
    </submittedName>
</protein>
<dbReference type="PROSITE" id="PS50011">
    <property type="entry name" value="PROTEIN_KINASE_DOM"/>
    <property type="match status" value="1"/>
</dbReference>
<keyword evidence="4" id="KW-0547">Nucleotide-binding</keyword>
<dbReference type="AlphaFoldDB" id="A0A517Y7G2"/>
<evidence type="ECO:0000256" key="8">
    <source>
        <dbReference type="ARBA" id="ARBA00048679"/>
    </source>
</evidence>
<dbReference type="InterPro" id="IPR000719">
    <property type="entry name" value="Prot_kinase_dom"/>
</dbReference>
<dbReference type="InterPro" id="IPR011009">
    <property type="entry name" value="Kinase-like_dom_sf"/>
</dbReference>
<evidence type="ECO:0000256" key="3">
    <source>
        <dbReference type="ARBA" id="ARBA00022679"/>
    </source>
</evidence>
<keyword evidence="5 10" id="KW-0418">Kinase</keyword>
<accession>A0A517Y7G2</accession>
<keyword evidence="2" id="KW-0723">Serine/threonine-protein kinase</keyword>
<sequence>MASIFDSLRGMFADKRTDIGERFQILREAINGTMSNFHMALDHTTGKTVGLKILDTEKTAVFEARFKGLNKPSEGKIAAQLKHPRIVDTFEHGTAKDGRQYILMEFVPGLGMNVLLKQGELKLVGHHHELVREMAEALDAVHKAGFIHRDICPRNFIVAPDCKSLKLIDFGLTVPNQKEYWLPGNRTGTPLYMAPEIVRRKTTDHRVDIFSFGVTAYQLCAGEFPWPSGDTTGKGALQHDAKPPQEILELVPNLNRTLARTIMQCIQADPNARPVSFDVIVKTLKPVNSDTV</sequence>
<evidence type="ECO:0000256" key="7">
    <source>
        <dbReference type="ARBA" id="ARBA00047899"/>
    </source>
</evidence>
<evidence type="ECO:0000256" key="1">
    <source>
        <dbReference type="ARBA" id="ARBA00008874"/>
    </source>
</evidence>
<dbReference type="SUPFAM" id="SSF56112">
    <property type="entry name" value="Protein kinase-like (PK-like)"/>
    <property type="match status" value="1"/>
</dbReference>
<evidence type="ECO:0000259" key="9">
    <source>
        <dbReference type="PROSITE" id="PS50011"/>
    </source>
</evidence>
<dbReference type="RefSeq" id="WP_145086190.1">
    <property type="nucleotide sequence ID" value="NZ_CP036274.1"/>
</dbReference>
<dbReference type="KEGG" id="aagg:ETAA8_11990"/>
<feature type="domain" description="Protein kinase" evidence="9">
    <location>
        <begin position="23"/>
        <end position="288"/>
    </location>
</feature>
<proteinExistence type="inferred from homology"/>
<dbReference type="GO" id="GO:0005737">
    <property type="term" value="C:cytoplasm"/>
    <property type="evidence" value="ECO:0007669"/>
    <property type="project" value="TreeGrafter"/>
</dbReference>
<evidence type="ECO:0000256" key="4">
    <source>
        <dbReference type="ARBA" id="ARBA00022741"/>
    </source>
</evidence>
<keyword evidence="3 10" id="KW-0808">Transferase</keyword>
<dbReference type="Proteomes" id="UP000315017">
    <property type="component" value="Chromosome"/>
</dbReference>
<evidence type="ECO:0000313" key="10">
    <source>
        <dbReference type="EMBL" id="QDU26125.1"/>
    </source>
</evidence>
<comment type="catalytic activity">
    <reaction evidence="8">
        <text>L-seryl-[protein] + ATP = O-phospho-L-seryl-[protein] + ADP + H(+)</text>
        <dbReference type="Rhea" id="RHEA:17989"/>
        <dbReference type="Rhea" id="RHEA-COMP:9863"/>
        <dbReference type="Rhea" id="RHEA-COMP:11604"/>
        <dbReference type="ChEBI" id="CHEBI:15378"/>
        <dbReference type="ChEBI" id="CHEBI:29999"/>
        <dbReference type="ChEBI" id="CHEBI:30616"/>
        <dbReference type="ChEBI" id="CHEBI:83421"/>
        <dbReference type="ChEBI" id="CHEBI:456216"/>
        <dbReference type="EC" id="2.7.11.1"/>
    </reaction>
</comment>
<dbReference type="InterPro" id="IPR050629">
    <property type="entry name" value="STE20/SPS1-PAK"/>
</dbReference>
<comment type="catalytic activity">
    <reaction evidence="7">
        <text>L-threonyl-[protein] + ATP = O-phospho-L-threonyl-[protein] + ADP + H(+)</text>
        <dbReference type="Rhea" id="RHEA:46608"/>
        <dbReference type="Rhea" id="RHEA-COMP:11060"/>
        <dbReference type="Rhea" id="RHEA-COMP:11605"/>
        <dbReference type="ChEBI" id="CHEBI:15378"/>
        <dbReference type="ChEBI" id="CHEBI:30013"/>
        <dbReference type="ChEBI" id="CHEBI:30616"/>
        <dbReference type="ChEBI" id="CHEBI:61977"/>
        <dbReference type="ChEBI" id="CHEBI:456216"/>
        <dbReference type="EC" id="2.7.11.1"/>
    </reaction>
</comment>
<reference evidence="10 11" key="1">
    <citation type="submission" date="2019-02" db="EMBL/GenBank/DDBJ databases">
        <title>Deep-cultivation of Planctomycetes and their phenomic and genomic characterization uncovers novel biology.</title>
        <authorList>
            <person name="Wiegand S."/>
            <person name="Jogler M."/>
            <person name="Boedeker C."/>
            <person name="Pinto D."/>
            <person name="Vollmers J."/>
            <person name="Rivas-Marin E."/>
            <person name="Kohn T."/>
            <person name="Peeters S.H."/>
            <person name="Heuer A."/>
            <person name="Rast P."/>
            <person name="Oberbeckmann S."/>
            <person name="Bunk B."/>
            <person name="Jeske O."/>
            <person name="Meyerdierks A."/>
            <person name="Storesund J.E."/>
            <person name="Kallscheuer N."/>
            <person name="Luecker S."/>
            <person name="Lage O.M."/>
            <person name="Pohl T."/>
            <person name="Merkel B.J."/>
            <person name="Hornburger P."/>
            <person name="Mueller R.-W."/>
            <person name="Bruemmer F."/>
            <person name="Labrenz M."/>
            <person name="Spormann A.M."/>
            <person name="Op den Camp H."/>
            <person name="Overmann J."/>
            <person name="Amann R."/>
            <person name="Jetten M.S.M."/>
            <person name="Mascher T."/>
            <person name="Medema M.H."/>
            <person name="Devos D.P."/>
            <person name="Kaster A.-K."/>
            <person name="Ovreas L."/>
            <person name="Rohde M."/>
            <person name="Galperin M.Y."/>
            <person name="Jogler C."/>
        </authorList>
    </citation>
    <scope>NUCLEOTIDE SEQUENCE [LARGE SCALE GENOMIC DNA]</scope>
    <source>
        <strain evidence="10 11">ETA_A8</strain>
    </source>
</reference>
<dbReference type="GO" id="GO:0004674">
    <property type="term" value="F:protein serine/threonine kinase activity"/>
    <property type="evidence" value="ECO:0007669"/>
    <property type="project" value="UniProtKB-KW"/>
</dbReference>
<keyword evidence="11" id="KW-1185">Reference proteome</keyword>
<keyword evidence="6" id="KW-0067">ATP-binding</keyword>
<dbReference type="EMBL" id="CP036274">
    <property type="protein sequence ID" value="QDU26125.1"/>
    <property type="molecule type" value="Genomic_DNA"/>
</dbReference>
<dbReference type="CDD" id="cd14014">
    <property type="entry name" value="STKc_PknB_like"/>
    <property type="match status" value="1"/>
</dbReference>
<dbReference type="GO" id="GO:0106310">
    <property type="term" value="F:protein serine kinase activity"/>
    <property type="evidence" value="ECO:0007669"/>
    <property type="project" value="RHEA"/>
</dbReference>
<dbReference type="PANTHER" id="PTHR48012">
    <property type="entry name" value="STERILE20-LIKE KINASE, ISOFORM B-RELATED"/>
    <property type="match status" value="1"/>
</dbReference>
<dbReference type="InterPro" id="IPR008266">
    <property type="entry name" value="Tyr_kinase_AS"/>
</dbReference>
<organism evidence="10 11">
    <name type="scientific">Anatilimnocola aggregata</name>
    <dbReference type="NCBI Taxonomy" id="2528021"/>
    <lineage>
        <taxon>Bacteria</taxon>
        <taxon>Pseudomonadati</taxon>
        <taxon>Planctomycetota</taxon>
        <taxon>Planctomycetia</taxon>
        <taxon>Pirellulales</taxon>
        <taxon>Pirellulaceae</taxon>
        <taxon>Anatilimnocola</taxon>
    </lineage>
</organism>
<dbReference type="EC" id="2.7.11.1" evidence="10"/>
<dbReference type="OrthoDB" id="6111975at2"/>
<evidence type="ECO:0000256" key="2">
    <source>
        <dbReference type="ARBA" id="ARBA00022527"/>
    </source>
</evidence>
<evidence type="ECO:0000256" key="6">
    <source>
        <dbReference type="ARBA" id="ARBA00022840"/>
    </source>
</evidence>